<evidence type="ECO:0000313" key="3">
    <source>
        <dbReference type="Proteomes" id="UP000539075"/>
    </source>
</evidence>
<sequence>MSEIRIVAELEVLPQHREALMPVLQALVDGSRGEAGNISYELTEDLSNVCRFFVIEAWASQQAIDEHNVTPHFTAFVAFTEGKLKHLAITLLKKVF</sequence>
<evidence type="ECO:0000313" key="2">
    <source>
        <dbReference type="EMBL" id="MBB5144599.1"/>
    </source>
</evidence>
<name>A0A7W8C5A9_9BACT</name>
<evidence type="ECO:0000259" key="1">
    <source>
        <dbReference type="PROSITE" id="PS51725"/>
    </source>
</evidence>
<dbReference type="GO" id="GO:0005829">
    <property type="term" value="C:cytosol"/>
    <property type="evidence" value="ECO:0007669"/>
    <property type="project" value="TreeGrafter"/>
</dbReference>
<keyword evidence="2" id="KW-0560">Oxidoreductase</keyword>
<dbReference type="SUPFAM" id="SSF54909">
    <property type="entry name" value="Dimeric alpha+beta barrel"/>
    <property type="match status" value="1"/>
</dbReference>
<dbReference type="Proteomes" id="UP000539075">
    <property type="component" value="Unassembled WGS sequence"/>
</dbReference>
<dbReference type="PANTHER" id="PTHR33336">
    <property type="entry name" value="QUINOL MONOOXYGENASE YGIN-RELATED"/>
    <property type="match status" value="1"/>
</dbReference>
<gene>
    <name evidence="2" type="ORF">HNQ38_002715</name>
</gene>
<dbReference type="GO" id="GO:0004497">
    <property type="term" value="F:monooxygenase activity"/>
    <property type="evidence" value="ECO:0007669"/>
    <property type="project" value="UniProtKB-KW"/>
</dbReference>
<dbReference type="InterPro" id="IPR011008">
    <property type="entry name" value="Dimeric_a/b-barrel"/>
</dbReference>
<dbReference type="InterPro" id="IPR050744">
    <property type="entry name" value="AI-2_Isomerase_LsrG"/>
</dbReference>
<protein>
    <submittedName>
        <fullName evidence="2">Quinol monooxygenase YgiN</fullName>
    </submittedName>
</protein>
<dbReference type="AlphaFoldDB" id="A0A7W8C5A9"/>
<keyword evidence="3" id="KW-1185">Reference proteome</keyword>
<organism evidence="2 3">
    <name type="scientific">Desulfovibrio intestinalis</name>
    <dbReference type="NCBI Taxonomy" id="58621"/>
    <lineage>
        <taxon>Bacteria</taxon>
        <taxon>Pseudomonadati</taxon>
        <taxon>Thermodesulfobacteriota</taxon>
        <taxon>Desulfovibrionia</taxon>
        <taxon>Desulfovibrionales</taxon>
        <taxon>Desulfovibrionaceae</taxon>
        <taxon>Desulfovibrio</taxon>
    </lineage>
</organism>
<keyword evidence="2" id="KW-0503">Monooxygenase</keyword>
<reference evidence="2 3" key="1">
    <citation type="submission" date="2020-08" db="EMBL/GenBank/DDBJ databases">
        <title>Genomic Encyclopedia of Type Strains, Phase IV (KMG-IV): sequencing the most valuable type-strain genomes for metagenomic binning, comparative biology and taxonomic classification.</title>
        <authorList>
            <person name="Goeker M."/>
        </authorList>
    </citation>
    <scope>NUCLEOTIDE SEQUENCE [LARGE SCALE GENOMIC DNA]</scope>
    <source>
        <strain evidence="2 3">DSM 11275</strain>
    </source>
</reference>
<dbReference type="RefSeq" id="WP_183721915.1">
    <property type="nucleotide sequence ID" value="NZ_JACHGO010000009.1"/>
</dbReference>
<dbReference type="InterPro" id="IPR007138">
    <property type="entry name" value="ABM_dom"/>
</dbReference>
<accession>A0A7W8C5A9</accession>
<comment type="caution">
    <text evidence="2">The sequence shown here is derived from an EMBL/GenBank/DDBJ whole genome shotgun (WGS) entry which is preliminary data.</text>
</comment>
<dbReference type="Gene3D" id="3.30.70.100">
    <property type="match status" value="1"/>
</dbReference>
<dbReference type="PROSITE" id="PS51725">
    <property type="entry name" value="ABM"/>
    <property type="match status" value="1"/>
</dbReference>
<dbReference type="EMBL" id="JACHGO010000009">
    <property type="protein sequence ID" value="MBB5144599.1"/>
    <property type="molecule type" value="Genomic_DNA"/>
</dbReference>
<feature type="domain" description="ABM" evidence="1">
    <location>
        <begin position="4"/>
        <end position="96"/>
    </location>
</feature>
<dbReference type="PANTHER" id="PTHR33336:SF3">
    <property type="entry name" value="ABM DOMAIN-CONTAINING PROTEIN"/>
    <property type="match status" value="1"/>
</dbReference>
<dbReference type="Pfam" id="PF03992">
    <property type="entry name" value="ABM"/>
    <property type="match status" value="1"/>
</dbReference>
<proteinExistence type="predicted"/>